<reference evidence="1" key="1">
    <citation type="submission" date="2021-06" db="EMBL/GenBank/DDBJ databases">
        <title>Comparative genomics, transcriptomics and evolutionary studies reveal genomic signatures of adaptation to plant cell wall in hemibiotrophic fungi.</title>
        <authorList>
            <consortium name="DOE Joint Genome Institute"/>
            <person name="Baroncelli R."/>
            <person name="Diaz J.F."/>
            <person name="Benocci T."/>
            <person name="Peng M."/>
            <person name="Battaglia E."/>
            <person name="Haridas S."/>
            <person name="Andreopoulos W."/>
            <person name="Labutti K."/>
            <person name="Pangilinan J."/>
            <person name="Floch G.L."/>
            <person name="Makela M.R."/>
            <person name="Henrissat B."/>
            <person name="Grigoriev I.V."/>
            <person name="Crouch J.A."/>
            <person name="De Vries R.P."/>
            <person name="Sukno S.A."/>
            <person name="Thon M.R."/>
        </authorList>
    </citation>
    <scope>NUCLEOTIDE SEQUENCE</scope>
    <source>
        <strain evidence="1">CBS 125086</strain>
    </source>
</reference>
<accession>A0AAD8V7X2</accession>
<dbReference type="EMBL" id="JAHLJV010000007">
    <property type="protein sequence ID" value="KAK1597587.1"/>
    <property type="molecule type" value="Genomic_DNA"/>
</dbReference>
<dbReference type="RefSeq" id="XP_060418359.1">
    <property type="nucleotide sequence ID" value="XM_060552637.1"/>
</dbReference>
<sequence>MNVPHLTSWRIIMSMPAPAPTRHFTSPRCDPLFFSLPSSATASPHLHNHHPSFFPRHSIPVTPIIVAYPTESCTSESPMPSHLAGLPPRNVTTDSNHSRHHHDILLVFSCTFPPLSPRGHANLSETVQLNTYTHTPAGRSQRP</sequence>
<dbReference type="Proteomes" id="UP001230504">
    <property type="component" value="Unassembled WGS sequence"/>
</dbReference>
<comment type="caution">
    <text evidence="1">The sequence shown here is derived from an EMBL/GenBank/DDBJ whole genome shotgun (WGS) entry which is preliminary data.</text>
</comment>
<keyword evidence="2" id="KW-1185">Reference proteome</keyword>
<dbReference type="AlphaFoldDB" id="A0AAD8V7X2"/>
<name>A0AAD8V7X2_9PEZI</name>
<evidence type="ECO:0000313" key="2">
    <source>
        <dbReference type="Proteomes" id="UP001230504"/>
    </source>
</evidence>
<gene>
    <name evidence="1" type="ORF">LY79DRAFT_349194</name>
</gene>
<evidence type="ECO:0000313" key="1">
    <source>
        <dbReference type="EMBL" id="KAK1597587.1"/>
    </source>
</evidence>
<dbReference type="GeneID" id="85436877"/>
<organism evidence="1 2">
    <name type="scientific">Colletotrichum navitas</name>
    <dbReference type="NCBI Taxonomy" id="681940"/>
    <lineage>
        <taxon>Eukaryota</taxon>
        <taxon>Fungi</taxon>
        <taxon>Dikarya</taxon>
        <taxon>Ascomycota</taxon>
        <taxon>Pezizomycotina</taxon>
        <taxon>Sordariomycetes</taxon>
        <taxon>Hypocreomycetidae</taxon>
        <taxon>Glomerellales</taxon>
        <taxon>Glomerellaceae</taxon>
        <taxon>Colletotrichum</taxon>
        <taxon>Colletotrichum graminicola species complex</taxon>
    </lineage>
</organism>
<proteinExistence type="predicted"/>
<protein>
    <submittedName>
        <fullName evidence="1">Uncharacterized protein</fullName>
    </submittedName>
</protein>